<dbReference type="Proteomes" id="UP001177021">
    <property type="component" value="Unassembled WGS sequence"/>
</dbReference>
<comment type="caution">
    <text evidence="1">The sequence shown here is derived from an EMBL/GenBank/DDBJ whole genome shotgun (WGS) entry which is preliminary data.</text>
</comment>
<organism evidence="1 2">
    <name type="scientific">Trifolium pratense</name>
    <name type="common">Red clover</name>
    <dbReference type="NCBI Taxonomy" id="57577"/>
    <lineage>
        <taxon>Eukaryota</taxon>
        <taxon>Viridiplantae</taxon>
        <taxon>Streptophyta</taxon>
        <taxon>Embryophyta</taxon>
        <taxon>Tracheophyta</taxon>
        <taxon>Spermatophyta</taxon>
        <taxon>Magnoliopsida</taxon>
        <taxon>eudicotyledons</taxon>
        <taxon>Gunneridae</taxon>
        <taxon>Pentapetalae</taxon>
        <taxon>rosids</taxon>
        <taxon>fabids</taxon>
        <taxon>Fabales</taxon>
        <taxon>Fabaceae</taxon>
        <taxon>Papilionoideae</taxon>
        <taxon>50 kb inversion clade</taxon>
        <taxon>NPAAA clade</taxon>
        <taxon>Hologalegina</taxon>
        <taxon>IRL clade</taxon>
        <taxon>Trifolieae</taxon>
        <taxon>Trifolium</taxon>
    </lineage>
</organism>
<accession>A0ACB0J5G1</accession>
<sequence length="445" mass="47498">MDQQNQNNTPDGSGDVPMKRKRGRPRKYPRPDSEESSYMLLNQSRKQTPVRVEQAPVAPGFQAVNGNQHLQSSQESESNSNNAMVGQIVTGVIEAAFDAGFLLSVRVGNSDTILKGLVFKSGHFVPVSPENDVAPGVPMIQRNEVPFPSRPTQFQTPLPKEKNGQPASVSRIETLPMNGSQSAPQVPRGAVTSSNMAVASGNVPSVTSQTPDQLTRGNTVPVLFQPNFSNGMPVSTPPSQLTPVSLVSGVNIVGKEIPVGGNQVLPSPAQTISQNSFQSRMQSEGFPTNYQSSSDALNKTEDKSLPVASVPFEKQVTQDVKRIETPAGVMDTKTEISMAGDNIVANDTITMQEEKVNDLGQPVLSQSLHAVQSHVEGNSASAPTASNCTETGQMTELLQVLQNNKTENQETKAAETGSSEDKLNDLGSFGTGLQHDGNVHSTNPF</sequence>
<dbReference type="EMBL" id="CASHSV030000024">
    <property type="protein sequence ID" value="CAJ2639739.1"/>
    <property type="molecule type" value="Genomic_DNA"/>
</dbReference>
<proteinExistence type="predicted"/>
<protein>
    <submittedName>
        <fullName evidence="1">Uncharacterized protein</fullName>
    </submittedName>
</protein>
<evidence type="ECO:0000313" key="2">
    <source>
        <dbReference type="Proteomes" id="UP001177021"/>
    </source>
</evidence>
<name>A0ACB0J5G1_TRIPR</name>
<keyword evidence="2" id="KW-1185">Reference proteome</keyword>
<evidence type="ECO:0000313" key="1">
    <source>
        <dbReference type="EMBL" id="CAJ2639739.1"/>
    </source>
</evidence>
<reference evidence="1" key="1">
    <citation type="submission" date="2023-10" db="EMBL/GenBank/DDBJ databases">
        <authorList>
            <person name="Rodriguez Cubillos JULIANA M."/>
            <person name="De Vega J."/>
        </authorList>
    </citation>
    <scope>NUCLEOTIDE SEQUENCE</scope>
</reference>
<gene>
    <name evidence="1" type="ORF">MILVUS5_LOCUS9719</name>
</gene>